<feature type="compositionally biased region" description="Polar residues" evidence="11">
    <location>
        <begin position="686"/>
        <end position="707"/>
    </location>
</feature>
<dbReference type="SUPFAM" id="SSF81653">
    <property type="entry name" value="Calcium ATPase, transduction domain A"/>
    <property type="match status" value="1"/>
</dbReference>
<dbReference type="PROSITE" id="PS50048">
    <property type="entry name" value="ZN2_CY6_FUNGAL_2"/>
    <property type="match status" value="1"/>
</dbReference>
<protein>
    <submittedName>
        <fullName evidence="14">Ca-transporting ATPase</fullName>
    </submittedName>
</protein>
<dbReference type="SFLD" id="SFLDF00027">
    <property type="entry name" value="p-type_atpase"/>
    <property type="match status" value="1"/>
</dbReference>
<organism evidence="14 15">
    <name type="scientific">Rhizoctonia solani</name>
    <dbReference type="NCBI Taxonomy" id="456999"/>
    <lineage>
        <taxon>Eukaryota</taxon>
        <taxon>Fungi</taxon>
        <taxon>Dikarya</taxon>
        <taxon>Basidiomycota</taxon>
        <taxon>Agaricomycotina</taxon>
        <taxon>Agaricomycetes</taxon>
        <taxon>Cantharellales</taxon>
        <taxon>Ceratobasidiaceae</taxon>
        <taxon>Rhizoctonia</taxon>
    </lineage>
</organism>
<dbReference type="GO" id="GO:0006351">
    <property type="term" value="P:DNA-templated transcription"/>
    <property type="evidence" value="ECO:0007669"/>
    <property type="project" value="InterPro"/>
</dbReference>
<dbReference type="SUPFAM" id="SSF56784">
    <property type="entry name" value="HAD-like"/>
    <property type="match status" value="1"/>
</dbReference>
<dbReference type="NCBIfam" id="TIGR01494">
    <property type="entry name" value="ATPase_P-type"/>
    <property type="match status" value="2"/>
</dbReference>
<evidence type="ECO:0000256" key="3">
    <source>
        <dbReference type="ARBA" id="ARBA00022723"/>
    </source>
</evidence>
<evidence type="ECO:0000259" key="13">
    <source>
        <dbReference type="PROSITE" id="PS50048"/>
    </source>
</evidence>
<dbReference type="InterPro" id="IPR059000">
    <property type="entry name" value="ATPase_P-type_domA"/>
</dbReference>
<feature type="transmembrane region" description="Helical" evidence="12">
    <location>
        <begin position="252"/>
        <end position="272"/>
    </location>
</feature>
<dbReference type="EMBL" id="JACYCD010000023">
    <property type="protein sequence ID" value="KAF8713096.1"/>
    <property type="molecule type" value="Genomic_DNA"/>
</dbReference>
<dbReference type="SMART" id="SM00906">
    <property type="entry name" value="Fungal_trans"/>
    <property type="match status" value="1"/>
</dbReference>
<name>A0A8H7M0G7_9AGAM</name>
<feature type="transmembrane region" description="Helical" evidence="12">
    <location>
        <begin position="2008"/>
        <end position="2027"/>
    </location>
</feature>
<dbReference type="PROSITE" id="PS00154">
    <property type="entry name" value="ATPASE_E1_E2"/>
    <property type="match status" value="1"/>
</dbReference>
<dbReference type="Pfam" id="PF13246">
    <property type="entry name" value="Cation_ATPase"/>
    <property type="match status" value="1"/>
</dbReference>
<feature type="region of interest" description="Disordered" evidence="11">
    <location>
        <begin position="682"/>
        <end position="865"/>
    </location>
</feature>
<gene>
    <name evidence="14" type="ORF">RHS03_00702</name>
</gene>
<evidence type="ECO:0000256" key="6">
    <source>
        <dbReference type="ARBA" id="ARBA00022967"/>
    </source>
</evidence>
<keyword evidence="8 12" id="KW-0472">Membrane</keyword>
<dbReference type="InterPro" id="IPR023214">
    <property type="entry name" value="HAD_sf"/>
</dbReference>
<dbReference type="InterPro" id="IPR044492">
    <property type="entry name" value="P_typ_ATPase_HD_dom"/>
</dbReference>
<dbReference type="GO" id="GO:0016887">
    <property type="term" value="F:ATP hydrolysis activity"/>
    <property type="evidence" value="ECO:0007669"/>
    <property type="project" value="InterPro"/>
</dbReference>
<dbReference type="SMART" id="SM00066">
    <property type="entry name" value="GAL4"/>
    <property type="match status" value="1"/>
</dbReference>
<keyword evidence="6" id="KW-1278">Translocase</keyword>
<dbReference type="InterPro" id="IPR018303">
    <property type="entry name" value="ATPase_P-typ_P_site"/>
</dbReference>
<dbReference type="PRINTS" id="PR00119">
    <property type="entry name" value="CATATPASE"/>
</dbReference>
<feature type="compositionally biased region" description="Basic and acidic residues" evidence="11">
    <location>
        <begin position="484"/>
        <end position="497"/>
    </location>
</feature>
<dbReference type="InterPro" id="IPR004014">
    <property type="entry name" value="ATPase_P-typ_cation-transptr_N"/>
</dbReference>
<feature type="region of interest" description="Disordered" evidence="11">
    <location>
        <begin position="81"/>
        <end position="137"/>
    </location>
</feature>
<feature type="transmembrane region" description="Helical" evidence="12">
    <location>
        <begin position="1361"/>
        <end position="1380"/>
    </location>
</feature>
<accession>A0A8H7M0G7</accession>
<feature type="transmembrane region" description="Helical" evidence="12">
    <location>
        <begin position="293"/>
        <end position="313"/>
    </location>
</feature>
<evidence type="ECO:0000256" key="9">
    <source>
        <dbReference type="ARBA" id="ARBA00023242"/>
    </source>
</evidence>
<dbReference type="Pfam" id="PF00172">
    <property type="entry name" value="Zn_clus"/>
    <property type="match status" value="1"/>
</dbReference>
<feature type="compositionally biased region" description="Polar residues" evidence="11">
    <location>
        <begin position="808"/>
        <end position="818"/>
    </location>
</feature>
<evidence type="ECO:0000256" key="10">
    <source>
        <dbReference type="ARBA" id="ARBA00038148"/>
    </source>
</evidence>
<dbReference type="PANTHER" id="PTHR42861">
    <property type="entry name" value="CALCIUM-TRANSPORTING ATPASE"/>
    <property type="match status" value="1"/>
</dbReference>
<feature type="transmembrane region" description="Helical" evidence="12">
    <location>
        <begin position="1976"/>
        <end position="1996"/>
    </location>
</feature>
<feature type="non-terminal residue" evidence="14">
    <location>
        <position position="1"/>
    </location>
</feature>
<dbReference type="Gene3D" id="1.20.1110.10">
    <property type="entry name" value="Calcium-transporting ATPase, transmembrane domain"/>
    <property type="match status" value="1"/>
</dbReference>
<dbReference type="InterPro" id="IPR006068">
    <property type="entry name" value="ATPase_P-typ_cation-transptr_C"/>
</dbReference>
<dbReference type="GO" id="GO:0005524">
    <property type="term" value="F:ATP binding"/>
    <property type="evidence" value="ECO:0007669"/>
    <property type="project" value="UniProtKB-KW"/>
</dbReference>
<keyword evidence="2 12" id="KW-0812">Transmembrane</keyword>
<dbReference type="GO" id="GO:0006816">
    <property type="term" value="P:calcium ion transport"/>
    <property type="evidence" value="ECO:0007669"/>
    <property type="project" value="UniProtKB-ARBA"/>
</dbReference>
<dbReference type="Pfam" id="PF00689">
    <property type="entry name" value="Cation_ATPase_C"/>
    <property type="match status" value="1"/>
</dbReference>
<feature type="compositionally biased region" description="Basic and acidic residues" evidence="11">
    <location>
        <begin position="110"/>
        <end position="123"/>
    </location>
</feature>
<dbReference type="GO" id="GO:0000981">
    <property type="term" value="F:DNA-binding transcription factor activity, RNA polymerase II-specific"/>
    <property type="evidence" value="ECO:0007669"/>
    <property type="project" value="InterPro"/>
</dbReference>
<dbReference type="PRINTS" id="PR00121">
    <property type="entry name" value="NAKATPASE"/>
</dbReference>
<evidence type="ECO:0000256" key="5">
    <source>
        <dbReference type="ARBA" id="ARBA00022840"/>
    </source>
</evidence>
<feature type="domain" description="Zn(2)-C6 fungal-type" evidence="13">
    <location>
        <begin position="20"/>
        <end position="49"/>
    </location>
</feature>
<dbReference type="InterPro" id="IPR036864">
    <property type="entry name" value="Zn2-C6_fun-type_DNA-bd_sf"/>
</dbReference>
<evidence type="ECO:0000313" key="15">
    <source>
        <dbReference type="Proteomes" id="UP000602905"/>
    </source>
</evidence>
<feature type="region of interest" description="Disordered" evidence="11">
    <location>
        <begin position="484"/>
        <end position="543"/>
    </location>
</feature>
<dbReference type="InterPro" id="IPR007219">
    <property type="entry name" value="XnlR_reg_dom"/>
</dbReference>
<dbReference type="SFLD" id="SFLDS00003">
    <property type="entry name" value="Haloacid_Dehalogenase"/>
    <property type="match status" value="1"/>
</dbReference>
<dbReference type="GO" id="GO:0003677">
    <property type="term" value="F:DNA binding"/>
    <property type="evidence" value="ECO:0007669"/>
    <property type="project" value="InterPro"/>
</dbReference>
<evidence type="ECO:0000256" key="8">
    <source>
        <dbReference type="ARBA" id="ARBA00023136"/>
    </source>
</evidence>
<dbReference type="Gene3D" id="4.10.240.10">
    <property type="entry name" value="Zn(2)-C6 fungal-type DNA-binding domain"/>
    <property type="match status" value="1"/>
</dbReference>
<evidence type="ECO:0000313" key="14">
    <source>
        <dbReference type="EMBL" id="KAF8713096.1"/>
    </source>
</evidence>
<dbReference type="InterPro" id="IPR023298">
    <property type="entry name" value="ATPase_P-typ_TM_dom_sf"/>
</dbReference>
<evidence type="ECO:0000256" key="2">
    <source>
        <dbReference type="ARBA" id="ARBA00022692"/>
    </source>
</evidence>
<dbReference type="Pfam" id="PF00122">
    <property type="entry name" value="E1-E2_ATPase"/>
    <property type="match status" value="1"/>
</dbReference>
<keyword evidence="5" id="KW-0067">ATP-binding</keyword>
<dbReference type="SMART" id="SM00831">
    <property type="entry name" value="Cation_ATPase_N"/>
    <property type="match status" value="1"/>
</dbReference>
<keyword evidence="3" id="KW-0479">Metal-binding</keyword>
<dbReference type="InterPro" id="IPR036412">
    <property type="entry name" value="HAD-like_sf"/>
</dbReference>
<dbReference type="GO" id="GO:0016020">
    <property type="term" value="C:membrane"/>
    <property type="evidence" value="ECO:0007669"/>
    <property type="project" value="UniProtKB-SubCell"/>
</dbReference>
<dbReference type="Proteomes" id="UP000602905">
    <property type="component" value="Unassembled WGS sequence"/>
</dbReference>
<proteinExistence type="inferred from homology"/>
<sequence>MSAPPDIHPPTKKRKRMHYACVECNRRKHKCDRKIPCGPCTQRGIADACRPFEDGDEHGDLRARLSRVEHILDGLLAREKVGEQLQVTPPGPESSDGRSRTVPSPTTSTSERRDPEEREEHLDGGLTGAAGNYFGGNALPSVTSTSIEAELRGNTNAQHPHSTTHSTRTTQANLALRQLIAEGGAPPDILLTLLSELPPKDDIKTLLDIFFRDINPVRFPLPERDIRRAFDELNAFTWGSAREDGDDGASHLIFLPLLFMIIATTTFCLPLAMSNRIDVKLQAKRYYHSYRRAASIASLLPATTTLAYAHLLATRFLIIIRTPGDAWSLLGATLRTAQALGLHRDGARLGLPAPEAERRRRLWSHLFYSDSSLCLMLGRPMAVRVGDCDASPPGKARLDEDGEDEVPEDQRIWDERPTRWSFSALRHSLAQITARVVEHFQDLAGGRHYDNVLALDREIVTFYESLPAPYRLDAGEKARTVMSERLRGRRQSGRDQQRASSRSTDRGTIAGSPNQDESMDSGPEPEGRPRKPPPYEEPEPGAYPMLPTHRFMINTEIQYVRIALHRPYVLRAGEKYEPSRNACFEAARIDRRAREVFRREVTWPDHRARRDHMGGLYRLFNSTMILGIALLLNPAGPNAAELRGYLDDFIQLHASQAVDVTSSREVKIIQLFRAKADDALRLRSPTKLTGGSTPTPQMTREPPNQIQHTRHPGARAFSLDSHSVPFPTSNRKTPPQAHGRITSPPPGSRRSRSRTTLSSVLIPNSAPIENRPLPPGASPTASFPQPFSPTTTFAVSNHRRSSSVSLSPTTPREAQTMLSPAPRAVSPFLMLGLNGPENRTPPNNSNPALPDSASNPNTTPFGQQDVLSFPDDTQALFDQASWQYALANPGSMSIGWDWAPVSGAAATPNGLGLGLGLGIPELGAIDTFVFGSQTGFGDTNLLGGTGSEASSSPPQLMVTQADTPEALLAPGSEARVRSGAGKGKAPEGWGYWESLVDAIANHQGIGSGSGPSTRAGIVENGDEPRSPPAQAYFETSDEGAPHPVSPEAGSHFAYSTTLRRHGVGESPTTGRTMSLGAASGFVEQVWNSTWNKDKDKDDAYGEEDAIGLALKGRDDTLSAKYASISPEDTLRDFRSDPTNGLATSAIPALRATFGYNEFSVSAPEPAWLKFAKTIYESHLILLLFGSAAVSALLGNLDDAISIAVAIFIVVTVGYVQERRSEESLAALNKLVPHHCHILRDGQQVHLLANELVPGDLVTFHVGKSHILTNNDSLDLEIDESSLTGETHPARKKVDTCPPRAPLGERSSIAFMGTLVRNGRGTGIVISTGAETEFGSVFSLMQSVEEKRTPLQASMDELAHKLSMLSFGVIGVICLIGVLQHRGWLEMFTIGVSLAVAAIPEGLPIVTTVTLALGVLRMARRKAIVKKLPSVEALGSVSVICSDKTGTLTQNEQTVSQVFVVDHIVNVETGFGTRINTNMVTPAVRKTLEIGGLCNNAFRNAEGINVGQSTDVAMLNVLAEFGVRDERRQNFTRSSERPFNSESKYMAITGSHNPSSAVAHSRNPSPIPSREMYYIKGALDVLLPLCKTYHIADDATPPLEQGVRQTIMARAEHCAKGGLRVVGVGYAYLPPGYSSTEPPSGLVFAGFEAMMDPPRKGVSEAVAQLHAGGVKVVMITGDATHTAQSIAQSIGLRTTGVGASAGLGMGLDMSARIGMGGIGLSPRGASAASGSCLTGAEIDAMDDRSLMERVSNVTVFARTTPRHKMRIVKAYQQRGEVVAMTGDGVNDAPALKMADIGVSMGKSGTDVAKEAADVILVDDNFSTILSAVEEGKHIFYNIQNFLSFQLSTAVAALTLITLSTMFRLSNPLNAMQILFINILMDGPPSQSLGVDPVDRAVMKRPPRRKDEPIITQRIVGRVLFSASIIVLGIMFVYAHELSDGSMSRRDQTMTFTCFVFLDLASALQNRGINCGLFQNQMLLTTVSVSFLVQLGFIYIPLFQSVFQTEALPAHDMSVLLCLGAVSMGLHELRRRWERKTNKEMDASYSGGIGDVV</sequence>
<evidence type="ECO:0000256" key="12">
    <source>
        <dbReference type="SAM" id="Phobius"/>
    </source>
</evidence>
<dbReference type="SFLD" id="SFLDG00002">
    <property type="entry name" value="C1.7:_P-type_atpase_like"/>
    <property type="match status" value="1"/>
</dbReference>
<evidence type="ECO:0000256" key="11">
    <source>
        <dbReference type="SAM" id="MobiDB-lite"/>
    </source>
</evidence>
<comment type="subcellular location">
    <subcellularLocation>
        <location evidence="1">Membrane</location>
        <topology evidence="1">Multi-pass membrane protein</topology>
    </subcellularLocation>
</comment>
<dbReference type="SUPFAM" id="SSF81660">
    <property type="entry name" value="Metal cation-transporting ATPase, ATP-binding domain N"/>
    <property type="match status" value="1"/>
</dbReference>
<dbReference type="InterPro" id="IPR001138">
    <property type="entry name" value="Zn2Cys6_DnaBD"/>
</dbReference>
<feature type="transmembrane region" description="Helical" evidence="12">
    <location>
        <begin position="1913"/>
        <end position="1934"/>
    </location>
</feature>
<dbReference type="Gene3D" id="3.40.50.1000">
    <property type="entry name" value="HAD superfamily/HAD-like"/>
    <property type="match status" value="1"/>
</dbReference>
<dbReference type="SUPFAM" id="SSF57701">
    <property type="entry name" value="Zn2/Cys6 DNA-binding domain"/>
    <property type="match status" value="1"/>
</dbReference>
<reference evidence="14" key="1">
    <citation type="submission" date="2020-09" db="EMBL/GenBank/DDBJ databases">
        <title>Comparative genome analyses of four rice-infecting Rhizoctonia solani isolates reveal extensive enrichment of homogalacturonan modification genes.</title>
        <authorList>
            <person name="Lee D.-Y."/>
            <person name="Jeon J."/>
            <person name="Kim K.-T."/>
            <person name="Cheong K."/>
            <person name="Song H."/>
            <person name="Choi G."/>
            <person name="Ko J."/>
            <person name="Opiyo S.O."/>
            <person name="Zuo S."/>
            <person name="Madhav S."/>
            <person name="Lee Y.-H."/>
            <person name="Wang G.-L."/>
        </authorList>
    </citation>
    <scope>NUCLEOTIDE SEQUENCE</scope>
    <source>
        <strain evidence="14">AG1-IA WGL</strain>
    </source>
</reference>
<feature type="transmembrane region" description="Helical" evidence="12">
    <location>
        <begin position="1386"/>
        <end position="1415"/>
    </location>
</feature>
<feature type="transmembrane region" description="Helical" evidence="12">
    <location>
        <begin position="1946"/>
        <end position="1964"/>
    </location>
</feature>
<dbReference type="Pfam" id="PF00690">
    <property type="entry name" value="Cation_ATPase_N"/>
    <property type="match status" value="1"/>
</dbReference>
<feature type="compositionally biased region" description="Polar residues" evidence="11">
    <location>
        <begin position="840"/>
        <end position="865"/>
    </location>
</feature>
<dbReference type="InterPro" id="IPR023299">
    <property type="entry name" value="ATPase_P-typ_cyto_dom_N"/>
</dbReference>
<dbReference type="GO" id="GO:0008270">
    <property type="term" value="F:zinc ion binding"/>
    <property type="evidence" value="ECO:0007669"/>
    <property type="project" value="InterPro"/>
</dbReference>
<feature type="region of interest" description="Disordered" evidence="11">
    <location>
        <begin position="1021"/>
        <end position="1042"/>
    </location>
</feature>
<dbReference type="SUPFAM" id="SSF81665">
    <property type="entry name" value="Calcium ATPase, transmembrane domain M"/>
    <property type="match status" value="1"/>
</dbReference>
<dbReference type="GO" id="GO:0005384">
    <property type="term" value="F:manganese ion transmembrane transporter activity"/>
    <property type="evidence" value="ECO:0007669"/>
    <property type="project" value="UniProtKB-ARBA"/>
</dbReference>
<keyword evidence="4" id="KW-0547">Nucleotide-binding</keyword>
<keyword evidence="9" id="KW-0539">Nucleus</keyword>
<comment type="caution">
    <text evidence="14">The sequence shown here is derived from an EMBL/GenBank/DDBJ whole genome shotgun (WGS) entry which is preliminary data.</text>
</comment>
<evidence type="ECO:0000256" key="1">
    <source>
        <dbReference type="ARBA" id="ARBA00004141"/>
    </source>
</evidence>
<evidence type="ECO:0000256" key="7">
    <source>
        <dbReference type="ARBA" id="ARBA00022989"/>
    </source>
</evidence>
<dbReference type="FunFam" id="3.40.50.1000:FF:000028">
    <property type="entry name" value="Calcium-transporting P-type ATPase, putative"/>
    <property type="match status" value="1"/>
</dbReference>
<feature type="compositionally biased region" description="Polar residues" evidence="11">
    <location>
        <begin position="779"/>
        <end position="794"/>
    </location>
</feature>
<dbReference type="FunFam" id="3.40.50.1000:FF:000001">
    <property type="entry name" value="Phospholipid-transporting ATPase IC"/>
    <property type="match status" value="1"/>
</dbReference>
<dbReference type="OrthoDB" id="3352408at2759"/>
<dbReference type="Gene3D" id="3.40.1110.10">
    <property type="entry name" value="Calcium-transporting ATPase, cytoplasmic domain N"/>
    <property type="match status" value="1"/>
</dbReference>
<keyword evidence="7 12" id="KW-1133">Transmembrane helix</keyword>
<dbReference type="CDD" id="cd00067">
    <property type="entry name" value="GAL4"/>
    <property type="match status" value="1"/>
</dbReference>
<feature type="transmembrane region" description="Helical" evidence="12">
    <location>
        <begin position="1199"/>
        <end position="1215"/>
    </location>
</feature>
<evidence type="ECO:0000256" key="4">
    <source>
        <dbReference type="ARBA" id="ARBA00022741"/>
    </source>
</evidence>
<dbReference type="Pfam" id="PF04082">
    <property type="entry name" value="Fungal_trans"/>
    <property type="match status" value="1"/>
</dbReference>
<dbReference type="Gene3D" id="2.70.150.10">
    <property type="entry name" value="Calcium-transporting ATPase, cytoplasmic transduction domain A"/>
    <property type="match status" value="1"/>
</dbReference>
<dbReference type="CDD" id="cd12148">
    <property type="entry name" value="fungal_TF_MHR"/>
    <property type="match status" value="1"/>
</dbReference>
<comment type="similarity">
    <text evidence="10">Belongs to the cation transport ATPase (P-type) (TC 3.A.3) family.</text>
</comment>
<feature type="compositionally biased region" description="Low complexity" evidence="11">
    <location>
        <begin position="100"/>
        <end position="109"/>
    </location>
</feature>
<dbReference type="InterPro" id="IPR008250">
    <property type="entry name" value="ATPase_P-typ_transduc_dom_A_sf"/>
</dbReference>
<dbReference type="InterPro" id="IPR001757">
    <property type="entry name" value="P_typ_ATPase"/>
</dbReference>